<dbReference type="GO" id="GO:0006631">
    <property type="term" value="P:fatty acid metabolic process"/>
    <property type="evidence" value="ECO:0007669"/>
    <property type="project" value="InterPro"/>
</dbReference>
<dbReference type="AlphaFoldDB" id="A0A8S8XAJ0"/>
<evidence type="ECO:0000313" key="6">
    <source>
        <dbReference type="Proteomes" id="UP000681075"/>
    </source>
</evidence>
<comment type="similarity">
    <text evidence="1">Belongs to the 3-hydroxyacyl-CoA dehydrogenase family.</text>
</comment>
<evidence type="ECO:0000256" key="2">
    <source>
        <dbReference type="ARBA" id="ARBA00023002"/>
    </source>
</evidence>
<keyword evidence="6" id="KW-1185">Reference proteome</keyword>
<dbReference type="EMBL" id="BOPV01000001">
    <property type="protein sequence ID" value="GIL38881.1"/>
    <property type="molecule type" value="Genomic_DNA"/>
</dbReference>
<sequence length="319" mass="34182">MPSSSVQIVAVVGCGTIGTSWAACFARAGLTVRLFDADPARPAFARAEAIEMLRASGDVTGGDVTALQARIQLADTLEQAVQNADYVQENAREQAGEKTALFEQLDALAPPDCILASSSSAILPSSFLAGLPGRSRCLVAHPFNPPHLIPVVELVAPAWVAPEILARTATFLESIGQLPIYVAREVDGYVGNRLQVAVVNEAMALIDRGVVSPGDLDRCVTQGLGLRWAFIGPFETMDLNAPDGFAGYVGRFGDSYQQLGRTLALDSPWSQEAIDRVAAWRRSELPLADLKQRQAWRDDLILRIRALVANADAVTSSSR</sequence>
<dbReference type="Proteomes" id="UP000681075">
    <property type="component" value="Unassembled WGS sequence"/>
</dbReference>
<dbReference type="InterPro" id="IPR013328">
    <property type="entry name" value="6PGD_dom2"/>
</dbReference>
<dbReference type="Gene3D" id="3.40.50.720">
    <property type="entry name" value="NAD(P)-binding Rossmann-like Domain"/>
    <property type="match status" value="1"/>
</dbReference>
<dbReference type="SUPFAM" id="SSF51735">
    <property type="entry name" value="NAD(P)-binding Rossmann-fold domains"/>
    <property type="match status" value="1"/>
</dbReference>
<dbReference type="InterPro" id="IPR006108">
    <property type="entry name" value="3HC_DH_C"/>
</dbReference>
<dbReference type="InterPro" id="IPR008927">
    <property type="entry name" value="6-PGluconate_DH-like_C_sf"/>
</dbReference>
<feature type="domain" description="3-hydroxyacyl-CoA dehydrogenase NAD binding" evidence="4">
    <location>
        <begin position="9"/>
        <end position="184"/>
    </location>
</feature>
<dbReference type="PANTHER" id="PTHR48075">
    <property type="entry name" value="3-HYDROXYACYL-COA DEHYDROGENASE FAMILY PROTEIN"/>
    <property type="match status" value="1"/>
</dbReference>
<dbReference type="InterPro" id="IPR006176">
    <property type="entry name" value="3-OHacyl-CoA_DH_NAD-bd"/>
</dbReference>
<evidence type="ECO:0000259" key="4">
    <source>
        <dbReference type="Pfam" id="PF02737"/>
    </source>
</evidence>
<protein>
    <submittedName>
        <fullName evidence="5">3-hydroxybutyryl-CoA dehydrogenase</fullName>
    </submittedName>
</protein>
<dbReference type="Pfam" id="PF00725">
    <property type="entry name" value="3HCDH"/>
    <property type="match status" value="1"/>
</dbReference>
<dbReference type="SUPFAM" id="SSF48179">
    <property type="entry name" value="6-phosphogluconate dehydrogenase C-terminal domain-like"/>
    <property type="match status" value="1"/>
</dbReference>
<gene>
    <name evidence="5" type="ORF">TMPK1_11180</name>
</gene>
<evidence type="ECO:0000313" key="5">
    <source>
        <dbReference type="EMBL" id="GIL38881.1"/>
    </source>
</evidence>
<evidence type="ECO:0000256" key="1">
    <source>
        <dbReference type="ARBA" id="ARBA00009463"/>
    </source>
</evidence>
<dbReference type="GO" id="GO:0050104">
    <property type="term" value="F:L-gulonate 3-dehydrogenase activity"/>
    <property type="evidence" value="ECO:0007669"/>
    <property type="project" value="TreeGrafter"/>
</dbReference>
<dbReference type="PANTHER" id="PTHR48075:SF1">
    <property type="entry name" value="LAMBDA-CRYSTALLIN HOMOLOG"/>
    <property type="match status" value="1"/>
</dbReference>
<keyword evidence="2" id="KW-0560">Oxidoreductase</keyword>
<dbReference type="RefSeq" id="WP_420241946.1">
    <property type="nucleotide sequence ID" value="NZ_BOPV01000001.1"/>
</dbReference>
<name>A0A8S8XAJ0_9PROT</name>
<dbReference type="Pfam" id="PF02737">
    <property type="entry name" value="3HCDH_N"/>
    <property type="match status" value="1"/>
</dbReference>
<accession>A0A8S8XAJ0</accession>
<dbReference type="InterPro" id="IPR036291">
    <property type="entry name" value="NAD(P)-bd_dom_sf"/>
</dbReference>
<proteinExistence type="inferred from homology"/>
<feature type="domain" description="3-hydroxyacyl-CoA dehydrogenase C-terminal" evidence="3">
    <location>
        <begin position="188"/>
        <end position="246"/>
    </location>
</feature>
<dbReference type="NCBIfam" id="NF004783">
    <property type="entry name" value="PRK06129.1"/>
    <property type="match status" value="1"/>
</dbReference>
<reference evidence="5" key="1">
    <citation type="submission" date="2021-02" db="EMBL/GenBank/DDBJ databases">
        <title>Genome sequence of Rhodospirillales sp. strain TMPK1 isolated from soil.</title>
        <authorList>
            <person name="Nakai R."/>
            <person name="Kusada H."/>
            <person name="Tamaki H."/>
        </authorList>
    </citation>
    <scope>NUCLEOTIDE SEQUENCE</scope>
    <source>
        <strain evidence="5">TMPK1</strain>
    </source>
</reference>
<organism evidence="5 6">
    <name type="scientific">Roseiterribacter gracilis</name>
    <dbReference type="NCBI Taxonomy" id="2812848"/>
    <lineage>
        <taxon>Bacteria</taxon>
        <taxon>Pseudomonadati</taxon>
        <taxon>Pseudomonadota</taxon>
        <taxon>Alphaproteobacteria</taxon>
        <taxon>Rhodospirillales</taxon>
        <taxon>Roseiterribacteraceae</taxon>
        <taxon>Roseiterribacter</taxon>
    </lineage>
</organism>
<evidence type="ECO:0000259" key="3">
    <source>
        <dbReference type="Pfam" id="PF00725"/>
    </source>
</evidence>
<comment type="caution">
    <text evidence="5">The sequence shown here is derived from an EMBL/GenBank/DDBJ whole genome shotgun (WGS) entry which is preliminary data.</text>
</comment>
<dbReference type="Gene3D" id="1.10.1040.10">
    <property type="entry name" value="N-(1-d-carboxylethyl)-l-norvaline Dehydrogenase, domain 2"/>
    <property type="match status" value="1"/>
</dbReference>
<dbReference type="GO" id="GO:0070403">
    <property type="term" value="F:NAD+ binding"/>
    <property type="evidence" value="ECO:0007669"/>
    <property type="project" value="InterPro"/>
</dbReference>